<keyword evidence="3" id="KW-0067">ATP-binding</keyword>
<feature type="compositionally biased region" description="Acidic residues" evidence="4">
    <location>
        <begin position="213"/>
        <end position="222"/>
    </location>
</feature>
<dbReference type="InterPro" id="IPR014819">
    <property type="entry name" value="PriCT_2"/>
</dbReference>
<dbReference type="PANTHER" id="PTHR35372:SF2">
    <property type="entry name" value="SF3 HELICASE DOMAIN-CONTAINING PROTEIN"/>
    <property type="match status" value="1"/>
</dbReference>
<feature type="region of interest" description="Disordered" evidence="4">
    <location>
        <begin position="186"/>
        <end position="222"/>
    </location>
</feature>
<accession>A0A2H4UVX3</accession>
<protein>
    <submittedName>
        <fullName evidence="6">Primase-helicase</fullName>
    </submittedName>
</protein>
<dbReference type="InterPro" id="IPR014818">
    <property type="entry name" value="Phage/plasmid_primase_P4_C"/>
</dbReference>
<evidence type="ECO:0000313" key="7">
    <source>
        <dbReference type="Proteomes" id="UP000240325"/>
    </source>
</evidence>
<name>A0A2H4UVX3_9VIRU</name>
<dbReference type="EMBL" id="MF782455">
    <property type="protein sequence ID" value="ATZ81016.1"/>
    <property type="molecule type" value="Genomic_DNA"/>
</dbReference>
<gene>
    <name evidence="6" type="ORF">BMW23_0971</name>
</gene>
<dbReference type="Pfam" id="PF09250">
    <property type="entry name" value="Prim-Pol"/>
    <property type="match status" value="1"/>
</dbReference>
<evidence type="ECO:0000256" key="1">
    <source>
        <dbReference type="ARBA" id="ARBA00022741"/>
    </source>
</evidence>
<dbReference type="InterPro" id="IPR027417">
    <property type="entry name" value="P-loop_NTPase"/>
</dbReference>
<proteinExistence type="predicted"/>
<dbReference type="GO" id="GO:0016817">
    <property type="term" value="F:hydrolase activity, acting on acid anhydrides"/>
    <property type="evidence" value="ECO:0007669"/>
    <property type="project" value="InterPro"/>
</dbReference>
<dbReference type="Pfam" id="PF08706">
    <property type="entry name" value="D5_N"/>
    <property type="match status" value="1"/>
</dbReference>
<dbReference type="Pfam" id="PF08707">
    <property type="entry name" value="PriCT_2"/>
    <property type="match status" value="1"/>
</dbReference>
<reference evidence="6" key="1">
    <citation type="journal article" date="2017" name="Elife">
        <title>The kinetoplastid-infecting Bodo saltans virus (BsV), a window into the most abundant giant viruses in the sea.</title>
        <authorList>
            <person name="Deeg C.M."/>
            <person name="Chow C.-E.T."/>
            <person name="Suttle C.A."/>
        </authorList>
    </citation>
    <scope>NUCLEOTIDE SEQUENCE</scope>
    <source>
        <strain evidence="6">NG1</strain>
    </source>
</reference>
<dbReference type="SMART" id="SM00943">
    <property type="entry name" value="Prim-Pol"/>
    <property type="match status" value="1"/>
</dbReference>
<dbReference type="NCBIfam" id="TIGR01613">
    <property type="entry name" value="primase_Cterm"/>
    <property type="match status" value="1"/>
</dbReference>
<dbReference type="PANTHER" id="PTHR35372">
    <property type="entry name" value="ATP BINDING PROTEIN-RELATED"/>
    <property type="match status" value="1"/>
</dbReference>
<evidence type="ECO:0000256" key="3">
    <source>
        <dbReference type="ARBA" id="ARBA00022840"/>
    </source>
</evidence>
<evidence type="ECO:0000313" key="6">
    <source>
        <dbReference type="EMBL" id="ATZ81016.1"/>
    </source>
</evidence>
<organism evidence="6">
    <name type="scientific">Bodo saltans virus</name>
    <dbReference type="NCBI Taxonomy" id="2024608"/>
    <lineage>
        <taxon>Viruses</taxon>
        <taxon>Varidnaviria</taxon>
        <taxon>Bamfordvirae</taxon>
        <taxon>Nucleocytoviricota</taxon>
        <taxon>Megaviricetes</taxon>
        <taxon>Imitervirales</taxon>
        <taxon>Mimiviridae</taxon>
        <taxon>Klosneuvirinae</taxon>
        <taxon>Theiavirus</taxon>
        <taxon>Theiavirus salishense</taxon>
    </lineage>
</organism>
<keyword evidence="7" id="KW-1185">Reference proteome</keyword>
<feature type="compositionally biased region" description="Basic and acidic residues" evidence="4">
    <location>
        <begin position="187"/>
        <end position="199"/>
    </location>
</feature>
<dbReference type="CDD" id="cd04859">
    <property type="entry name" value="Prim_Pol"/>
    <property type="match status" value="1"/>
</dbReference>
<evidence type="ECO:0000256" key="2">
    <source>
        <dbReference type="ARBA" id="ARBA00022801"/>
    </source>
</evidence>
<sequence length="919" mass="107470">MDNEIKKYSEKKLISFSVNIGQKYNEKQQKWKKELTMPPRWQKLLESKHIKTYNGIALLTGEKNKIIVVDIDNIEHWKKLLDEYDEIEPKTVKVESGSGGVHLYFKYTDEFENITSTDHKFGKEYDIDLKTNGGCIIAPPSTYHNKNLNTVTSYKWINSIYNMEPIEMPKWMKDIIKNPTTTTKKINTKEKITRKKDSDSDSNSDSDSKSDSDLESDFDEEKEISNIDFPEEAIEQLVRMLSKARAEGYSDWINVGMCLYNLDDCYKAIWIEFSKQSSKYDKKEINDKWKTFGSVKKGFGVGSLLKWAKEDNPTEYKKFIDDRKLCKMVVSKFPKENLELGTVTTVSEVCKCIKLFNKKCLIEGNTHEGKPTNYIEMTRDCIALKCSHDNCFGKLLHKQLYMTKQETNMVFNGNNIFNINVKTGSDNSENDICDIEKILIFDDVDLNDLVYAGLCDASTQYANILHYLNKGKYVFTENDTWYVFNERWETEGKKNIDFRKIIDTQLKDLYIKMSNKYIEIEGKTSKTIKYLKRIINKFGDTTLKNNIVTELACNFYDKKFISNLDENYYLIGFDNGVYDLNKFEFRKGTPSDYISMTVGYDYINTYTSKYSELTQFLQDILPNKEEREYILTYISICLIGNQLELFTILTGCGRNGKSKLIELLKYTFGEYFGSVQSQMFTRPRPSAESPDPGLLNLRKKRIVIASEPEKNAKLNSGFIKFITGRDSTTLRNCHSNDMIEFTARFVTLLICNDIPDCDDIDNAFSKRLRCINFPTEFVDKPVKDNQKQINTNINDNFKYWKSDFMLLLIEHFKKYTTVNKLIPSENILKWTNQYKEDTNIFIQFTNIYLMKTDNDDDKIFCSELYDIFKIWFKTTNPHEKAPNDREFNKNLKLYFNVEDSIRIGDKVRRGLRGYILLEE</sequence>
<keyword evidence="1" id="KW-0547">Nucleotide-binding</keyword>
<dbReference type="InterPro" id="IPR015330">
    <property type="entry name" value="DNA_primase/pol_bifunc_N"/>
</dbReference>
<dbReference type="InterPro" id="IPR006500">
    <property type="entry name" value="Helicase_put_C_phage/plasmid"/>
</dbReference>
<keyword evidence="2" id="KW-0378">Hydrolase</keyword>
<evidence type="ECO:0000256" key="4">
    <source>
        <dbReference type="SAM" id="MobiDB-lite"/>
    </source>
</evidence>
<dbReference type="InterPro" id="IPR051620">
    <property type="entry name" value="ORF904-like_C"/>
</dbReference>
<dbReference type="PROSITE" id="PS51206">
    <property type="entry name" value="SF3_HELICASE_1"/>
    <property type="match status" value="1"/>
</dbReference>
<feature type="domain" description="SF3 helicase" evidence="5">
    <location>
        <begin position="625"/>
        <end position="786"/>
    </location>
</feature>
<dbReference type="InterPro" id="IPR014015">
    <property type="entry name" value="Helicase_SF3_DNA-vir"/>
</dbReference>
<dbReference type="GO" id="GO:0005524">
    <property type="term" value="F:ATP binding"/>
    <property type="evidence" value="ECO:0007669"/>
    <property type="project" value="UniProtKB-KW"/>
</dbReference>
<evidence type="ECO:0000259" key="5">
    <source>
        <dbReference type="PROSITE" id="PS51206"/>
    </source>
</evidence>
<dbReference type="Proteomes" id="UP000240325">
    <property type="component" value="Segment"/>
</dbReference>
<dbReference type="Gene3D" id="3.40.50.300">
    <property type="entry name" value="P-loop containing nucleotide triphosphate hydrolases"/>
    <property type="match status" value="1"/>
</dbReference>
<dbReference type="SUPFAM" id="SSF56747">
    <property type="entry name" value="Prim-pol domain"/>
    <property type="match status" value="1"/>
</dbReference>